<dbReference type="InterPro" id="IPR014729">
    <property type="entry name" value="Rossmann-like_a/b/a_fold"/>
</dbReference>
<dbReference type="PANTHER" id="PTHR30336:SF4">
    <property type="entry name" value="ENVELOPE BIOGENESIS FACTOR ELYC"/>
    <property type="match status" value="1"/>
</dbReference>
<comment type="caution">
    <text evidence="3">The sequence shown here is derived from an EMBL/GenBank/DDBJ whole genome shotgun (WGS) entry which is preliminary data.</text>
</comment>
<proteinExistence type="predicted"/>
<dbReference type="InterPro" id="IPR003848">
    <property type="entry name" value="DUF218"/>
</dbReference>
<feature type="transmembrane region" description="Helical" evidence="1">
    <location>
        <begin position="313"/>
        <end position="330"/>
    </location>
</feature>
<accession>A0ABW5G744</accession>
<evidence type="ECO:0000256" key="1">
    <source>
        <dbReference type="SAM" id="Phobius"/>
    </source>
</evidence>
<keyword evidence="1" id="KW-0812">Transmembrane</keyword>
<name>A0ABW5G744_9PSEU</name>
<evidence type="ECO:0000313" key="3">
    <source>
        <dbReference type="EMBL" id="MFD2422727.1"/>
    </source>
</evidence>
<gene>
    <name evidence="3" type="ORF">ACFSXZ_41035</name>
</gene>
<evidence type="ECO:0000313" key="4">
    <source>
        <dbReference type="Proteomes" id="UP001597417"/>
    </source>
</evidence>
<feature type="transmembrane region" description="Helical" evidence="1">
    <location>
        <begin position="96"/>
        <end position="116"/>
    </location>
</feature>
<organism evidence="3 4">
    <name type="scientific">Amycolatopsis pigmentata</name>
    <dbReference type="NCBI Taxonomy" id="450801"/>
    <lineage>
        <taxon>Bacteria</taxon>
        <taxon>Bacillati</taxon>
        <taxon>Actinomycetota</taxon>
        <taxon>Actinomycetes</taxon>
        <taxon>Pseudonocardiales</taxon>
        <taxon>Pseudonocardiaceae</taxon>
        <taxon>Amycolatopsis</taxon>
    </lineage>
</organism>
<dbReference type="RefSeq" id="WP_378271971.1">
    <property type="nucleotide sequence ID" value="NZ_JBHUKR010000033.1"/>
</dbReference>
<feature type="transmembrane region" description="Helical" evidence="1">
    <location>
        <begin position="55"/>
        <end position="76"/>
    </location>
</feature>
<feature type="domain" description="DUF218" evidence="2">
    <location>
        <begin position="160"/>
        <end position="301"/>
    </location>
</feature>
<keyword evidence="1" id="KW-0472">Membrane</keyword>
<evidence type="ECO:0000259" key="2">
    <source>
        <dbReference type="Pfam" id="PF02698"/>
    </source>
</evidence>
<feature type="transmembrane region" description="Helical" evidence="1">
    <location>
        <begin position="25"/>
        <end position="43"/>
    </location>
</feature>
<keyword evidence="1" id="KW-1133">Transmembrane helix</keyword>
<dbReference type="CDD" id="cd06259">
    <property type="entry name" value="YdcF-like"/>
    <property type="match status" value="1"/>
</dbReference>
<protein>
    <submittedName>
        <fullName evidence="3">YdcF family protein</fullName>
    </submittedName>
</protein>
<feature type="transmembrane region" description="Helical" evidence="1">
    <location>
        <begin position="123"/>
        <end position="148"/>
    </location>
</feature>
<dbReference type="PANTHER" id="PTHR30336">
    <property type="entry name" value="INNER MEMBRANE PROTEIN, PROBABLE PERMEASE"/>
    <property type="match status" value="1"/>
</dbReference>
<dbReference type="InterPro" id="IPR051599">
    <property type="entry name" value="Cell_Envelope_Assoc"/>
</dbReference>
<sequence length="332" mass="35846">MALGLVALVAVLVFAYRVFREPRRLGNAVWFGVAACLTGLWLLDQVAGISWLRNLALAVLAAIAALIVLVLPWALIANGIVMWRREGHGLANLLSLLAGVALLVVFGATAATAMLGRFPWLTAIALTSLVITGYFAFLFAALLAYSVLYGTFRRERDANAIIVLGAGLLDGRVSPLLAARLDRAIACRKRSATTDPVMVVSGGQGPDEPVSEAEAMGDYLREAGVPAEKILLEDKATSTEENLRFSVAVLAEHGHTGKMVAVTSNYHMFRTAVLARRLRLRLDVMGARTATYFVLSAFLREFAALLAQYWRTNLAAVVLLAGTTSVLTWLHR</sequence>
<keyword evidence="4" id="KW-1185">Reference proteome</keyword>
<dbReference type="Pfam" id="PF02698">
    <property type="entry name" value="DUF218"/>
    <property type="match status" value="1"/>
</dbReference>
<reference evidence="4" key="1">
    <citation type="journal article" date="2019" name="Int. J. Syst. Evol. Microbiol.">
        <title>The Global Catalogue of Microorganisms (GCM) 10K type strain sequencing project: providing services to taxonomists for standard genome sequencing and annotation.</title>
        <authorList>
            <consortium name="The Broad Institute Genomics Platform"/>
            <consortium name="The Broad Institute Genome Sequencing Center for Infectious Disease"/>
            <person name="Wu L."/>
            <person name="Ma J."/>
        </authorList>
    </citation>
    <scope>NUCLEOTIDE SEQUENCE [LARGE SCALE GENOMIC DNA]</scope>
    <source>
        <strain evidence="4">CGMCC 4.7645</strain>
    </source>
</reference>
<dbReference type="EMBL" id="JBHUKR010000033">
    <property type="protein sequence ID" value="MFD2422727.1"/>
    <property type="molecule type" value="Genomic_DNA"/>
</dbReference>
<dbReference type="Proteomes" id="UP001597417">
    <property type="component" value="Unassembled WGS sequence"/>
</dbReference>
<dbReference type="Gene3D" id="3.40.50.620">
    <property type="entry name" value="HUPs"/>
    <property type="match status" value="1"/>
</dbReference>